<evidence type="ECO:0000256" key="1">
    <source>
        <dbReference type="SAM" id="MobiDB-lite"/>
    </source>
</evidence>
<dbReference type="Pfam" id="PF01302">
    <property type="entry name" value="CAP_GLY"/>
    <property type="match status" value="1"/>
</dbReference>
<gene>
    <name evidence="3" type="ORF">PCOR1329_LOCUS45907</name>
</gene>
<feature type="domain" description="CAP-Gly" evidence="2">
    <location>
        <begin position="86"/>
        <end position="128"/>
    </location>
</feature>
<evidence type="ECO:0000313" key="3">
    <source>
        <dbReference type="EMBL" id="CAK0855061.1"/>
    </source>
</evidence>
<reference evidence="3" key="1">
    <citation type="submission" date="2023-10" db="EMBL/GenBank/DDBJ databases">
        <authorList>
            <person name="Chen Y."/>
            <person name="Shah S."/>
            <person name="Dougan E. K."/>
            <person name="Thang M."/>
            <person name="Chan C."/>
        </authorList>
    </citation>
    <scope>NUCLEOTIDE SEQUENCE [LARGE SCALE GENOMIC DNA]</scope>
</reference>
<name>A0ABN9U7Z0_9DINO</name>
<feature type="compositionally biased region" description="Gly residues" evidence="1">
    <location>
        <begin position="171"/>
        <end position="184"/>
    </location>
</feature>
<dbReference type="Gene3D" id="2.30.30.190">
    <property type="entry name" value="CAP Gly-rich-like domain"/>
    <property type="match status" value="1"/>
</dbReference>
<dbReference type="PROSITE" id="PS00845">
    <property type="entry name" value="CAP_GLY_1"/>
    <property type="match status" value="1"/>
</dbReference>
<dbReference type="PROSITE" id="PS50245">
    <property type="entry name" value="CAP_GLY_2"/>
    <property type="match status" value="1"/>
</dbReference>
<dbReference type="SUPFAM" id="SSF74924">
    <property type="entry name" value="Cap-Gly domain"/>
    <property type="match status" value="1"/>
</dbReference>
<organism evidence="3 4">
    <name type="scientific">Prorocentrum cordatum</name>
    <dbReference type="NCBI Taxonomy" id="2364126"/>
    <lineage>
        <taxon>Eukaryota</taxon>
        <taxon>Sar</taxon>
        <taxon>Alveolata</taxon>
        <taxon>Dinophyceae</taxon>
        <taxon>Prorocentrales</taxon>
        <taxon>Prorocentraceae</taxon>
        <taxon>Prorocentrum</taxon>
    </lineage>
</organism>
<comment type="caution">
    <text evidence="3">The sequence shown here is derived from an EMBL/GenBank/DDBJ whole genome shotgun (WGS) entry which is preliminary data.</text>
</comment>
<sequence length="271" mass="28915">MPSRTRRRSRITGQDARFRADALQGLSDAIVQAGVSAQARERGLLDRPAEAQRCGMPLEDLPPGVVVGGRVVVNPGQLKGTLRFFGQTKFSTGMWAGVELDTLDGKNDGSVKGERYFTCVPQMGLFTRLDTLEPDNLEVLRAAVSGCAAEVDRATATVGRLGEALASARGAGGARGDIAGGGAGARSQQLDRAADQMARRLEERLRESLEEQLRQAASGPLEELRWLAGELRRAGATSPEPPALAGSHPGRRKSHLLELLEDLPTEQGAAW</sequence>
<dbReference type="EMBL" id="CAUYUJ010015516">
    <property type="protein sequence ID" value="CAK0855061.1"/>
    <property type="molecule type" value="Genomic_DNA"/>
</dbReference>
<feature type="region of interest" description="Disordered" evidence="1">
    <location>
        <begin position="171"/>
        <end position="196"/>
    </location>
</feature>
<dbReference type="InterPro" id="IPR000938">
    <property type="entry name" value="CAP-Gly_domain"/>
</dbReference>
<evidence type="ECO:0000259" key="2">
    <source>
        <dbReference type="PROSITE" id="PS50245"/>
    </source>
</evidence>
<evidence type="ECO:0000313" key="4">
    <source>
        <dbReference type="Proteomes" id="UP001189429"/>
    </source>
</evidence>
<keyword evidence="4" id="KW-1185">Reference proteome</keyword>
<proteinExistence type="predicted"/>
<protein>
    <recommendedName>
        <fullName evidence="2">CAP-Gly domain-containing protein</fullName>
    </recommendedName>
</protein>
<dbReference type="SMART" id="SM01052">
    <property type="entry name" value="CAP_GLY"/>
    <property type="match status" value="1"/>
</dbReference>
<accession>A0ABN9U7Z0</accession>
<dbReference type="Proteomes" id="UP001189429">
    <property type="component" value="Unassembled WGS sequence"/>
</dbReference>
<dbReference type="InterPro" id="IPR036859">
    <property type="entry name" value="CAP-Gly_dom_sf"/>
</dbReference>
<dbReference type="PANTHER" id="PTHR18916">
    <property type="entry name" value="DYNACTIN 1-RELATED MICROTUBULE-BINDING"/>
    <property type="match status" value="1"/>
</dbReference>